<dbReference type="EMBL" id="BLXT01000641">
    <property type="protein sequence ID" value="GFN79294.1"/>
    <property type="molecule type" value="Genomic_DNA"/>
</dbReference>
<evidence type="ECO:0000313" key="2">
    <source>
        <dbReference type="Proteomes" id="UP000735302"/>
    </source>
</evidence>
<accession>A0AAV3Y842</accession>
<reference evidence="1 2" key="1">
    <citation type="journal article" date="2021" name="Elife">
        <title>Chloroplast acquisition without the gene transfer in kleptoplastic sea slugs, Plakobranchus ocellatus.</title>
        <authorList>
            <person name="Maeda T."/>
            <person name="Takahashi S."/>
            <person name="Yoshida T."/>
            <person name="Shimamura S."/>
            <person name="Takaki Y."/>
            <person name="Nagai Y."/>
            <person name="Toyoda A."/>
            <person name="Suzuki Y."/>
            <person name="Arimoto A."/>
            <person name="Ishii H."/>
            <person name="Satoh N."/>
            <person name="Nishiyama T."/>
            <person name="Hasebe M."/>
            <person name="Maruyama T."/>
            <person name="Minagawa J."/>
            <person name="Obokata J."/>
            <person name="Shigenobu S."/>
        </authorList>
    </citation>
    <scope>NUCLEOTIDE SEQUENCE [LARGE SCALE GENOMIC DNA]</scope>
</reference>
<protein>
    <submittedName>
        <fullName evidence="1">Uncharacterized protein</fullName>
    </submittedName>
</protein>
<dbReference type="Proteomes" id="UP000735302">
    <property type="component" value="Unassembled WGS sequence"/>
</dbReference>
<keyword evidence="2" id="KW-1185">Reference proteome</keyword>
<evidence type="ECO:0000313" key="1">
    <source>
        <dbReference type="EMBL" id="GFN79294.1"/>
    </source>
</evidence>
<proteinExistence type="predicted"/>
<dbReference type="AlphaFoldDB" id="A0AAV3Y842"/>
<name>A0AAV3Y842_9GAST</name>
<sequence>MALPLLRQLFNTSKMSAAFQLYFPSLNESSWPDILQPQEDEELFSRFKLVGGIDFSTSIVCRGVSIGHDRREYQQLRLFLCLWVCRDARIGHDKREYQQLRLSLCLWVFHGVGIERNAAATAQGIPL</sequence>
<comment type="caution">
    <text evidence="1">The sequence shown here is derived from an EMBL/GenBank/DDBJ whole genome shotgun (WGS) entry which is preliminary data.</text>
</comment>
<gene>
    <name evidence="1" type="ORF">PoB_000580000</name>
</gene>
<organism evidence="1 2">
    <name type="scientific">Plakobranchus ocellatus</name>
    <dbReference type="NCBI Taxonomy" id="259542"/>
    <lineage>
        <taxon>Eukaryota</taxon>
        <taxon>Metazoa</taxon>
        <taxon>Spiralia</taxon>
        <taxon>Lophotrochozoa</taxon>
        <taxon>Mollusca</taxon>
        <taxon>Gastropoda</taxon>
        <taxon>Heterobranchia</taxon>
        <taxon>Euthyneura</taxon>
        <taxon>Panpulmonata</taxon>
        <taxon>Sacoglossa</taxon>
        <taxon>Placobranchoidea</taxon>
        <taxon>Plakobranchidae</taxon>
        <taxon>Plakobranchus</taxon>
    </lineage>
</organism>